<keyword evidence="2" id="KW-1185">Reference proteome</keyword>
<dbReference type="AlphaFoldDB" id="A0A162CWF6"/>
<organism evidence="1 2">
    <name type="scientific">Daphnia magna</name>
    <dbReference type="NCBI Taxonomy" id="35525"/>
    <lineage>
        <taxon>Eukaryota</taxon>
        <taxon>Metazoa</taxon>
        <taxon>Ecdysozoa</taxon>
        <taxon>Arthropoda</taxon>
        <taxon>Crustacea</taxon>
        <taxon>Branchiopoda</taxon>
        <taxon>Diplostraca</taxon>
        <taxon>Cladocera</taxon>
        <taxon>Anomopoda</taxon>
        <taxon>Daphniidae</taxon>
        <taxon>Daphnia</taxon>
    </lineage>
</organism>
<sequence length="49" mass="5342">AIRTPLGAALLEGARSKIGFAKSDAGSTVVVWPSNLRPFYVPTRTRRQE</sequence>
<dbReference type="EMBL" id="LRGB01011585">
    <property type="protein sequence ID" value="KZS00114.1"/>
    <property type="molecule type" value="Genomic_DNA"/>
</dbReference>
<comment type="caution">
    <text evidence="1">The sequence shown here is derived from an EMBL/GenBank/DDBJ whole genome shotgun (WGS) entry which is preliminary data.</text>
</comment>
<accession>A0A162CWF6</accession>
<protein>
    <submittedName>
        <fullName evidence="1">Uncharacterized protein</fullName>
    </submittedName>
</protein>
<name>A0A162CWF6_9CRUS</name>
<feature type="non-terminal residue" evidence="1">
    <location>
        <position position="1"/>
    </location>
</feature>
<gene>
    <name evidence="1" type="ORF">APZ42_003724</name>
</gene>
<dbReference type="Proteomes" id="UP000076858">
    <property type="component" value="Unassembled WGS sequence"/>
</dbReference>
<evidence type="ECO:0000313" key="1">
    <source>
        <dbReference type="EMBL" id="KZS00114.1"/>
    </source>
</evidence>
<reference evidence="1 2" key="1">
    <citation type="submission" date="2016-03" db="EMBL/GenBank/DDBJ databases">
        <title>EvidentialGene: Evidence-directed Construction of Genes on Genomes.</title>
        <authorList>
            <person name="Gilbert D.G."/>
            <person name="Choi J.-H."/>
            <person name="Mockaitis K."/>
            <person name="Colbourne J."/>
            <person name="Pfrender M."/>
        </authorList>
    </citation>
    <scope>NUCLEOTIDE SEQUENCE [LARGE SCALE GENOMIC DNA]</scope>
    <source>
        <strain evidence="1 2">Xinb3</strain>
        <tissue evidence="1">Complete organism</tissue>
    </source>
</reference>
<proteinExistence type="predicted"/>
<evidence type="ECO:0000313" key="2">
    <source>
        <dbReference type="Proteomes" id="UP000076858"/>
    </source>
</evidence>